<dbReference type="InterPro" id="IPR000850">
    <property type="entry name" value="Adenylat/UMP-CMP_kin"/>
</dbReference>
<evidence type="ECO:0000256" key="8">
    <source>
        <dbReference type="HAMAP-Rule" id="MF_00235"/>
    </source>
</evidence>
<comment type="caution">
    <text evidence="12">The sequence shown here is derived from an EMBL/GenBank/DDBJ whole genome shotgun (WGS) entry which is preliminary data.</text>
</comment>
<feature type="binding site" evidence="8">
    <location>
        <position position="149"/>
    </location>
    <ligand>
        <name>Zn(2+)</name>
        <dbReference type="ChEBI" id="CHEBI:29105"/>
        <note>structural</note>
    </ligand>
</feature>
<dbReference type="HAMAP" id="MF_00235">
    <property type="entry name" value="Adenylate_kinase_Adk"/>
    <property type="match status" value="1"/>
</dbReference>
<keyword evidence="1 8" id="KW-0808">Transferase</keyword>
<dbReference type="GO" id="GO:0005524">
    <property type="term" value="F:ATP binding"/>
    <property type="evidence" value="ECO:0007669"/>
    <property type="project" value="UniProtKB-UniRule"/>
</dbReference>
<comment type="domain">
    <text evidence="8">Consists of three domains, a large central CORE domain and two small peripheral domains, NMPbind and LID, which undergo movements during catalysis. The LID domain closes over the site of phosphoryl transfer upon ATP binding. Assembling and dissambling the active center during each catalytic cycle provides an effective means to prevent ATP hydrolysis. Some bacteria have evolved a zinc-coordinating structure that stabilizes the LID domain.</text>
</comment>
<evidence type="ECO:0000256" key="7">
    <source>
        <dbReference type="ARBA" id="ARBA00022840"/>
    </source>
</evidence>
<feature type="region of interest" description="NMP" evidence="8">
    <location>
        <begin position="30"/>
        <end position="59"/>
    </location>
</feature>
<dbReference type="InterPro" id="IPR006259">
    <property type="entry name" value="Adenyl_kin_sub"/>
</dbReference>
<evidence type="ECO:0000259" key="11">
    <source>
        <dbReference type="Pfam" id="PF05191"/>
    </source>
</evidence>
<keyword evidence="6 8" id="KW-0862">Zinc</keyword>
<protein>
    <recommendedName>
        <fullName evidence="8 10">Adenylate kinase</fullName>
        <shortName evidence="8">AK</shortName>
        <ecNumber evidence="8 10">2.7.4.3</ecNumber>
    </recommendedName>
    <alternativeName>
        <fullName evidence="8">ATP-AMP transphosphorylase</fullName>
    </alternativeName>
    <alternativeName>
        <fullName evidence="8">ATP:AMP phosphotransferase</fullName>
    </alternativeName>
    <alternativeName>
        <fullName evidence="8">Adenylate monophosphate kinase</fullName>
    </alternativeName>
</protein>
<dbReference type="AlphaFoldDB" id="A0A923I6T6"/>
<dbReference type="NCBIfam" id="NF001380">
    <property type="entry name" value="PRK00279.1-2"/>
    <property type="match status" value="1"/>
</dbReference>
<dbReference type="FunFam" id="3.40.50.300:FF:000106">
    <property type="entry name" value="Adenylate kinase mitochondrial"/>
    <property type="match status" value="1"/>
</dbReference>
<name>A0A923I6T6_9FIRM</name>
<feature type="binding site" evidence="8">
    <location>
        <position position="195"/>
    </location>
    <ligand>
        <name>ATP</name>
        <dbReference type="ChEBI" id="CHEBI:30616"/>
    </ligand>
</feature>
<feature type="binding site" evidence="8">
    <location>
        <position position="123"/>
    </location>
    <ligand>
        <name>ATP</name>
        <dbReference type="ChEBI" id="CHEBI:30616"/>
    </ligand>
</feature>
<dbReference type="GO" id="GO:0004017">
    <property type="term" value="F:AMP kinase activity"/>
    <property type="evidence" value="ECO:0007669"/>
    <property type="project" value="UniProtKB-UniRule"/>
</dbReference>
<dbReference type="RefSeq" id="WP_186887700.1">
    <property type="nucleotide sequence ID" value="NZ_JACONZ010000002.1"/>
</dbReference>
<dbReference type="NCBIfam" id="TIGR01351">
    <property type="entry name" value="adk"/>
    <property type="match status" value="1"/>
</dbReference>
<comment type="similarity">
    <text evidence="8 9">Belongs to the adenylate kinase family.</text>
</comment>
<comment type="subunit">
    <text evidence="8 10">Monomer.</text>
</comment>
<dbReference type="InterPro" id="IPR007862">
    <property type="entry name" value="Adenylate_kinase_lid-dom"/>
</dbReference>
<feature type="binding site" evidence="8">
    <location>
        <position position="92"/>
    </location>
    <ligand>
        <name>AMP</name>
        <dbReference type="ChEBI" id="CHEBI:456215"/>
    </ligand>
</feature>
<dbReference type="PANTHER" id="PTHR23359">
    <property type="entry name" value="NUCLEOTIDE KINASE"/>
    <property type="match status" value="1"/>
</dbReference>
<keyword evidence="2 8" id="KW-0479">Metal-binding</keyword>
<organism evidence="12 13">
    <name type="scientific">Anaerofilum hominis</name>
    <dbReference type="NCBI Taxonomy" id="2763016"/>
    <lineage>
        <taxon>Bacteria</taxon>
        <taxon>Bacillati</taxon>
        <taxon>Bacillota</taxon>
        <taxon>Clostridia</taxon>
        <taxon>Eubacteriales</taxon>
        <taxon>Oscillospiraceae</taxon>
        <taxon>Anaerofilum</taxon>
    </lineage>
</organism>
<dbReference type="CDD" id="cd01428">
    <property type="entry name" value="ADK"/>
    <property type="match status" value="1"/>
</dbReference>
<keyword evidence="7 8" id="KW-0067">ATP-binding</keyword>
<feature type="binding site" evidence="8">
    <location>
        <position position="129"/>
    </location>
    <ligand>
        <name>Zn(2+)</name>
        <dbReference type="ChEBI" id="CHEBI:29105"/>
        <note>structural</note>
    </ligand>
</feature>
<accession>A0A923I6T6</accession>
<dbReference type="GO" id="GO:0005737">
    <property type="term" value="C:cytoplasm"/>
    <property type="evidence" value="ECO:0007669"/>
    <property type="project" value="UniProtKB-SubCell"/>
</dbReference>
<dbReference type="SUPFAM" id="SSF52540">
    <property type="entry name" value="P-loop containing nucleoside triphosphate hydrolases"/>
    <property type="match status" value="1"/>
</dbReference>
<keyword evidence="3 8" id="KW-0545">Nucleotide biosynthesis</keyword>
<evidence type="ECO:0000256" key="10">
    <source>
        <dbReference type="RuleBase" id="RU003331"/>
    </source>
</evidence>
<evidence type="ECO:0000256" key="2">
    <source>
        <dbReference type="ARBA" id="ARBA00022723"/>
    </source>
</evidence>
<dbReference type="EMBL" id="JACONZ010000002">
    <property type="protein sequence ID" value="MBC5581341.1"/>
    <property type="molecule type" value="Genomic_DNA"/>
</dbReference>
<dbReference type="GO" id="GO:0044209">
    <property type="term" value="P:AMP salvage"/>
    <property type="evidence" value="ECO:0007669"/>
    <property type="project" value="UniProtKB-UniRule"/>
</dbReference>
<keyword evidence="5 8" id="KW-0418">Kinase</keyword>
<feature type="binding site" evidence="8">
    <location>
        <begin position="57"/>
        <end position="59"/>
    </location>
    <ligand>
        <name>AMP</name>
        <dbReference type="ChEBI" id="CHEBI:456215"/>
    </ligand>
</feature>
<sequence length="210" mass="22526">MNLILLGAPGAGKGTQAEIICEKFSIPAVSTGNILREAVKNGTEMGKKAKAYIDGGKLVPDDVIISIIKERLCEPDCENGFILDGVPRTVVQAEAIEKAGIRIDKVIDIEVADGDIVKRLSGRRVCASCGASYHTVYKPSSDPSKCDRCGGELIVRKDDEPATVLERLAVYHEQTEPLKDFYAARGKLAVVEGQEEVADTTALVLKALEA</sequence>
<feature type="domain" description="Adenylate kinase active site lid" evidence="11">
    <location>
        <begin position="123"/>
        <end position="158"/>
    </location>
</feature>
<dbReference type="GO" id="GO:0008270">
    <property type="term" value="F:zinc ion binding"/>
    <property type="evidence" value="ECO:0007669"/>
    <property type="project" value="UniProtKB-UniRule"/>
</dbReference>
<dbReference type="NCBIfam" id="NF001381">
    <property type="entry name" value="PRK00279.1-3"/>
    <property type="match status" value="1"/>
</dbReference>
<feature type="binding site" evidence="8">
    <location>
        <position position="156"/>
    </location>
    <ligand>
        <name>AMP</name>
        <dbReference type="ChEBI" id="CHEBI:456215"/>
    </ligand>
</feature>
<feature type="binding site" evidence="8">
    <location>
        <position position="31"/>
    </location>
    <ligand>
        <name>AMP</name>
        <dbReference type="ChEBI" id="CHEBI:456215"/>
    </ligand>
</feature>
<comment type="subcellular location">
    <subcellularLocation>
        <location evidence="8 10">Cytoplasm</location>
    </subcellularLocation>
</comment>
<dbReference type="EC" id="2.7.4.3" evidence="8 10"/>
<keyword evidence="13" id="KW-1185">Reference proteome</keyword>
<evidence type="ECO:0000256" key="5">
    <source>
        <dbReference type="ARBA" id="ARBA00022777"/>
    </source>
</evidence>
<reference evidence="12" key="1">
    <citation type="submission" date="2020-08" db="EMBL/GenBank/DDBJ databases">
        <title>Genome public.</title>
        <authorList>
            <person name="Liu C."/>
            <person name="Sun Q."/>
        </authorList>
    </citation>
    <scope>NUCLEOTIDE SEQUENCE</scope>
    <source>
        <strain evidence="12">BX8</strain>
    </source>
</reference>
<gene>
    <name evidence="8" type="primary">adk</name>
    <name evidence="12" type="ORF">H8S23_07445</name>
</gene>
<feature type="binding site" evidence="8">
    <location>
        <position position="167"/>
    </location>
    <ligand>
        <name>AMP</name>
        <dbReference type="ChEBI" id="CHEBI:456215"/>
    </ligand>
</feature>
<feature type="region of interest" description="LID" evidence="8">
    <location>
        <begin position="122"/>
        <end position="159"/>
    </location>
</feature>
<comment type="pathway">
    <text evidence="8">Purine metabolism; AMP biosynthesis via salvage pathway; AMP from ADP: step 1/1.</text>
</comment>
<dbReference type="Gene3D" id="3.40.50.300">
    <property type="entry name" value="P-loop containing nucleotide triphosphate hydrolases"/>
    <property type="match status" value="1"/>
</dbReference>
<keyword evidence="4 8" id="KW-0547">Nucleotide-binding</keyword>
<evidence type="ECO:0000256" key="1">
    <source>
        <dbReference type="ARBA" id="ARBA00022679"/>
    </source>
</evidence>
<feature type="binding site" evidence="8">
    <location>
        <position position="146"/>
    </location>
    <ligand>
        <name>Zn(2+)</name>
        <dbReference type="ChEBI" id="CHEBI:29105"/>
        <note>structural</note>
    </ligand>
</feature>
<dbReference type="Pfam" id="PF05191">
    <property type="entry name" value="ADK_lid"/>
    <property type="match status" value="1"/>
</dbReference>
<evidence type="ECO:0000256" key="6">
    <source>
        <dbReference type="ARBA" id="ARBA00022833"/>
    </source>
</evidence>
<feature type="binding site" evidence="8">
    <location>
        <position position="126"/>
    </location>
    <ligand>
        <name>Zn(2+)</name>
        <dbReference type="ChEBI" id="CHEBI:29105"/>
        <note>structural</note>
    </ligand>
</feature>
<evidence type="ECO:0000256" key="3">
    <source>
        <dbReference type="ARBA" id="ARBA00022727"/>
    </source>
</evidence>
<evidence type="ECO:0000313" key="13">
    <source>
        <dbReference type="Proteomes" id="UP000659630"/>
    </source>
</evidence>
<evidence type="ECO:0000313" key="12">
    <source>
        <dbReference type="EMBL" id="MBC5581341.1"/>
    </source>
</evidence>
<proteinExistence type="inferred from homology"/>
<dbReference type="PRINTS" id="PR00094">
    <property type="entry name" value="ADENYLTKNASE"/>
</dbReference>
<feature type="binding site" evidence="8">
    <location>
        <begin position="132"/>
        <end position="133"/>
    </location>
    <ligand>
        <name>ATP</name>
        <dbReference type="ChEBI" id="CHEBI:30616"/>
    </ligand>
</feature>
<comment type="function">
    <text evidence="8">Catalyzes the reversible transfer of the terminal phosphate group between ATP and AMP. Plays an important role in cellular energy homeostasis and in adenine nucleotide metabolism.</text>
</comment>
<feature type="binding site" evidence="8">
    <location>
        <begin position="10"/>
        <end position="15"/>
    </location>
    <ligand>
        <name>ATP</name>
        <dbReference type="ChEBI" id="CHEBI:30616"/>
    </ligand>
</feature>
<evidence type="ECO:0000256" key="4">
    <source>
        <dbReference type="ARBA" id="ARBA00022741"/>
    </source>
</evidence>
<dbReference type="Proteomes" id="UP000659630">
    <property type="component" value="Unassembled WGS sequence"/>
</dbReference>
<comment type="caution">
    <text evidence="8">Lacks conserved residue(s) required for the propagation of feature annotation.</text>
</comment>
<evidence type="ECO:0000256" key="9">
    <source>
        <dbReference type="RuleBase" id="RU003330"/>
    </source>
</evidence>
<comment type="catalytic activity">
    <reaction evidence="8 10">
        <text>AMP + ATP = 2 ADP</text>
        <dbReference type="Rhea" id="RHEA:12973"/>
        <dbReference type="ChEBI" id="CHEBI:30616"/>
        <dbReference type="ChEBI" id="CHEBI:456215"/>
        <dbReference type="ChEBI" id="CHEBI:456216"/>
        <dbReference type="EC" id="2.7.4.3"/>
    </reaction>
</comment>
<keyword evidence="8" id="KW-0963">Cytoplasm</keyword>
<dbReference type="InterPro" id="IPR027417">
    <property type="entry name" value="P-loop_NTPase"/>
</dbReference>
<dbReference type="Pfam" id="PF00406">
    <property type="entry name" value="ADK"/>
    <property type="match status" value="1"/>
</dbReference>
<feature type="binding site" evidence="8">
    <location>
        <position position="36"/>
    </location>
    <ligand>
        <name>AMP</name>
        <dbReference type="ChEBI" id="CHEBI:456215"/>
    </ligand>
</feature>